<dbReference type="InterPro" id="IPR011251">
    <property type="entry name" value="Luciferase-like_dom"/>
</dbReference>
<feature type="binding site" evidence="6">
    <location>
        <position position="106"/>
    </location>
    <ligand>
        <name>FMN</name>
        <dbReference type="ChEBI" id="CHEBI:58210"/>
    </ligand>
</feature>
<dbReference type="Proteomes" id="UP000077961">
    <property type="component" value="Unassembled WGS sequence"/>
</dbReference>
<organism evidence="9 11">
    <name type="scientific">Paraburkholderia ginsengiterrae</name>
    <dbReference type="NCBI Taxonomy" id="1462993"/>
    <lineage>
        <taxon>Bacteria</taxon>
        <taxon>Pseudomonadati</taxon>
        <taxon>Pseudomonadota</taxon>
        <taxon>Betaproteobacteria</taxon>
        <taxon>Burkholderiales</taxon>
        <taxon>Burkholderiaceae</taxon>
        <taxon>Paraburkholderia</taxon>
    </lineage>
</organism>
<dbReference type="InterPro" id="IPR036661">
    <property type="entry name" value="Luciferase-like_sf"/>
</dbReference>
<feature type="binding site" evidence="6">
    <location>
        <position position="156"/>
    </location>
    <ligand>
        <name>FMN</name>
        <dbReference type="ChEBI" id="CHEBI:58210"/>
    </ligand>
</feature>
<dbReference type="Pfam" id="PF00296">
    <property type="entry name" value="Bac_luciferase"/>
    <property type="match status" value="1"/>
</dbReference>
<evidence type="ECO:0000256" key="1">
    <source>
        <dbReference type="ARBA" id="ARBA00022630"/>
    </source>
</evidence>
<dbReference type="InterPro" id="IPR051260">
    <property type="entry name" value="Diverse_substr_monoxygenases"/>
</dbReference>
<dbReference type="SUPFAM" id="SSF51679">
    <property type="entry name" value="Bacterial luciferase-like"/>
    <property type="match status" value="1"/>
</dbReference>
<feature type="domain" description="Luciferase-like" evidence="7">
    <location>
        <begin position="32"/>
        <end position="389"/>
    </location>
</feature>
<protein>
    <submittedName>
        <fullName evidence="9">N5,N10-methylene tetrahydromethanopterin reductase</fullName>
    </submittedName>
</protein>
<dbReference type="OrthoDB" id="8320141at2"/>
<dbReference type="RefSeq" id="WP_064265725.1">
    <property type="nucleotide sequence ID" value="NZ_LXJZ01000051.1"/>
</dbReference>
<evidence type="ECO:0000256" key="6">
    <source>
        <dbReference type="PIRSR" id="PIRSR000337-1"/>
    </source>
</evidence>
<keyword evidence="2 6" id="KW-0288">FMN</keyword>
<name>A0A1A9N9W9_9BURK</name>
<feature type="binding site" evidence="6">
    <location>
        <position position="160"/>
    </location>
    <ligand>
        <name>FMN</name>
        <dbReference type="ChEBI" id="CHEBI:58210"/>
    </ligand>
</feature>
<dbReference type="AlphaFoldDB" id="A0A1A9N9W9"/>
<dbReference type="InterPro" id="IPR016215">
    <property type="entry name" value="NTA_MOA"/>
</dbReference>
<dbReference type="PANTHER" id="PTHR30011">
    <property type="entry name" value="ALKANESULFONATE MONOOXYGENASE-RELATED"/>
    <property type="match status" value="1"/>
</dbReference>
<reference evidence="10 11" key="1">
    <citation type="submission" date="2016-04" db="EMBL/GenBank/DDBJ databases">
        <title>Reclassification of Paraburkholderia panaciterrae (Farh et al. 2015) Dobritsa &amp; Samadpour 2016 as a later homotypic synonym of Paraburkholderia ginsengiterrae (Farh et al. 2015) Dobritsa &amp; Samadpour 2016.</title>
        <authorList>
            <person name="Dobritsa A.P."/>
            <person name="Kutumbaka K."/>
            <person name="Samadpour M."/>
        </authorList>
    </citation>
    <scope>NUCLEOTIDE SEQUENCE [LARGE SCALE GENOMIC DNA]</scope>
    <source>
        <strain evidence="9 11">DCY85</strain>
        <strain evidence="8 10">DCY85-1</strain>
    </source>
</reference>
<dbReference type="EMBL" id="LXKA01000165">
    <property type="protein sequence ID" value="OAJ62586.1"/>
    <property type="molecule type" value="Genomic_DNA"/>
</dbReference>
<keyword evidence="3" id="KW-0560">Oxidoreductase</keyword>
<evidence type="ECO:0000256" key="3">
    <source>
        <dbReference type="ARBA" id="ARBA00023002"/>
    </source>
</evidence>
<accession>A0A1A9N9W9</accession>
<keyword evidence="1 6" id="KW-0285">Flavoprotein</keyword>
<dbReference type="EMBL" id="LXJZ01000051">
    <property type="protein sequence ID" value="OAJ62459.1"/>
    <property type="molecule type" value="Genomic_DNA"/>
</dbReference>
<dbReference type="PIRSF" id="PIRSF000337">
    <property type="entry name" value="NTA_MOA"/>
    <property type="match status" value="1"/>
</dbReference>
<proteinExistence type="inferred from homology"/>
<feature type="binding site" evidence="6">
    <location>
        <position position="60"/>
    </location>
    <ligand>
        <name>FMN</name>
        <dbReference type="ChEBI" id="CHEBI:58210"/>
    </ligand>
</feature>
<dbReference type="NCBIfam" id="TIGR03860">
    <property type="entry name" value="FMN_nitrolo"/>
    <property type="match status" value="1"/>
</dbReference>
<evidence type="ECO:0000313" key="8">
    <source>
        <dbReference type="EMBL" id="OAJ62459.1"/>
    </source>
</evidence>
<keyword evidence="10" id="KW-1185">Reference proteome</keyword>
<evidence type="ECO:0000259" key="7">
    <source>
        <dbReference type="Pfam" id="PF00296"/>
    </source>
</evidence>
<gene>
    <name evidence="8" type="ORF">A6V36_21160</name>
    <name evidence="9" type="ORF">A6V37_22450</name>
</gene>
<sequence length="461" mass="50715">MTAQRHIAINAFYMPSPTQSWAGMWPHPQSAGADYNKLKFWTDLAKQAESGLIDCVFLADALGVPDTYGGAPDAAIQSGAHFPANDPMMLISAMASVTRHITFGVTGNTTYEPPYLLARRLSTLDQLTEGRLAWNIVTGVMPSTAKAMGQSEMVSHDARYDVADEYMDLVYKLWEASWEDGAAIRDRARGIFTDPSKVHAIHHRSEHFACDGIHLCEPSPQRTPLLFSAGASSRGIAFAGRHAECSFMSTNSIDFARTTTQRYRQAAVAAGRTPDSIKVFNAATVIVGATEDEALDRVREYQRYTSEEGNLAIFSTWLGVDLSRYDPDAPIDVVESNAVQSIADSMRATGDMGKVTLRDLARFANVGGREAFIVGSPDQVCDTLLQWRDEADVDGFNLVRTVEPGNLQNFIDLVIPRLQERGAFKTGYKEGTMREQLFSETGPGLRADHYGARFRPSVNRP</sequence>
<feature type="binding site" evidence="6">
    <location>
        <position position="232"/>
    </location>
    <ligand>
        <name>FMN</name>
        <dbReference type="ChEBI" id="CHEBI:58210"/>
    </ligand>
</feature>
<evidence type="ECO:0000256" key="5">
    <source>
        <dbReference type="ARBA" id="ARBA00033748"/>
    </source>
</evidence>
<dbReference type="GO" id="GO:0004497">
    <property type="term" value="F:monooxygenase activity"/>
    <property type="evidence" value="ECO:0007669"/>
    <property type="project" value="UniProtKB-KW"/>
</dbReference>
<dbReference type="GO" id="GO:0016705">
    <property type="term" value="F:oxidoreductase activity, acting on paired donors, with incorporation or reduction of molecular oxygen"/>
    <property type="evidence" value="ECO:0007669"/>
    <property type="project" value="InterPro"/>
</dbReference>
<evidence type="ECO:0000256" key="2">
    <source>
        <dbReference type="ARBA" id="ARBA00022643"/>
    </source>
</evidence>
<evidence type="ECO:0000256" key="4">
    <source>
        <dbReference type="ARBA" id="ARBA00023033"/>
    </source>
</evidence>
<keyword evidence="4" id="KW-0503">Monooxygenase</keyword>
<dbReference type="Gene3D" id="3.20.20.30">
    <property type="entry name" value="Luciferase-like domain"/>
    <property type="match status" value="1"/>
</dbReference>
<dbReference type="STRING" id="1462993.A6V36_21160"/>
<comment type="caution">
    <text evidence="9">The sequence shown here is derived from an EMBL/GenBank/DDBJ whole genome shotgun (WGS) entry which is preliminary data.</text>
</comment>
<dbReference type="Proteomes" id="UP000078116">
    <property type="component" value="Unassembled WGS sequence"/>
</dbReference>
<evidence type="ECO:0000313" key="10">
    <source>
        <dbReference type="Proteomes" id="UP000077961"/>
    </source>
</evidence>
<evidence type="ECO:0000313" key="11">
    <source>
        <dbReference type="Proteomes" id="UP000078116"/>
    </source>
</evidence>
<comment type="similarity">
    <text evidence="5">Belongs to the NtaA/SnaA/DszA monooxygenase family.</text>
</comment>
<dbReference type="PANTHER" id="PTHR30011:SF16">
    <property type="entry name" value="C2H2 FINGER DOMAIN TRANSCRIPTION FACTOR (EUROFUNG)-RELATED"/>
    <property type="match status" value="1"/>
</dbReference>
<evidence type="ECO:0000313" key="9">
    <source>
        <dbReference type="EMBL" id="OAJ62586.1"/>
    </source>
</evidence>